<keyword evidence="3" id="KW-1185">Reference proteome</keyword>
<dbReference type="EMBL" id="CP005587">
    <property type="protein sequence ID" value="AGK59379.1"/>
    <property type="molecule type" value="Genomic_DNA"/>
</dbReference>
<dbReference type="HOGENOM" id="CLU_1033560_0_0_5"/>
<protein>
    <submittedName>
        <fullName evidence="2">Type IV pilus assembly PilZ</fullName>
    </submittedName>
</protein>
<dbReference type="Proteomes" id="UP000005952">
    <property type="component" value="Chromosome"/>
</dbReference>
<reference evidence="2 3" key="1">
    <citation type="journal article" date="2013" name="Genome Announc.">
        <title>Genome sequences for three denitrifying bacterial strains isolated from a uranium- and nitrate-contaminated subsurface environment.</title>
        <authorList>
            <person name="Venkatramanan R."/>
            <person name="Prakash O."/>
            <person name="Woyke T."/>
            <person name="Chain P."/>
            <person name="Goodwin L.A."/>
            <person name="Watson D."/>
            <person name="Brooks S."/>
            <person name="Kostka J.E."/>
            <person name="Green S.J."/>
        </authorList>
    </citation>
    <scope>NUCLEOTIDE SEQUENCE [LARGE SCALE GENOMIC DNA]</scope>
    <source>
        <strain evidence="2 3">1NES1</strain>
    </source>
</reference>
<dbReference type="KEGG" id="hdt:HYPDE_38548"/>
<dbReference type="Pfam" id="PF07238">
    <property type="entry name" value="PilZ"/>
    <property type="match status" value="1"/>
</dbReference>
<accession>N0B6Y5</accession>
<feature type="domain" description="PilZ" evidence="1">
    <location>
        <begin position="182"/>
        <end position="264"/>
    </location>
</feature>
<dbReference type="GO" id="GO:0035438">
    <property type="term" value="F:cyclic-di-GMP binding"/>
    <property type="evidence" value="ECO:0007669"/>
    <property type="project" value="InterPro"/>
</dbReference>
<proteinExistence type="predicted"/>
<evidence type="ECO:0000259" key="1">
    <source>
        <dbReference type="Pfam" id="PF07238"/>
    </source>
</evidence>
<gene>
    <name evidence="2" type="ORF">HYPDE_38548</name>
</gene>
<dbReference type="AlphaFoldDB" id="N0B6Y5"/>
<evidence type="ECO:0000313" key="2">
    <source>
        <dbReference type="EMBL" id="AGK59379.1"/>
    </source>
</evidence>
<dbReference type="InterPro" id="IPR009875">
    <property type="entry name" value="PilZ_domain"/>
</dbReference>
<evidence type="ECO:0000313" key="3">
    <source>
        <dbReference type="Proteomes" id="UP000005952"/>
    </source>
</evidence>
<organism evidence="2 3">
    <name type="scientific">Hyphomicrobium denitrificans 1NES1</name>
    <dbReference type="NCBI Taxonomy" id="670307"/>
    <lineage>
        <taxon>Bacteria</taxon>
        <taxon>Pseudomonadati</taxon>
        <taxon>Pseudomonadota</taxon>
        <taxon>Alphaproteobacteria</taxon>
        <taxon>Hyphomicrobiales</taxon>
        <taxon>Hyphomicrobiaceae</taxon>
        <taxon>Hyphomicrobium</taxon>
    </lineage>
</organism>
<name>N0B6Y5_9HYPH</name>
<sequence length="269" mass="29657">MSPSDPIDGCARFEALVCEFHWTALQIGAIASCMNASLASRRSWMLRACSNLVPVESPVVKVALRSWQDIGLPRDLAAAVARIYFNLADAKKLALPLINSAGIFAAPKIPLAKLEQITAVWRKLAEDCRDAVLELEPETRWRLNGTYTGNALVLSKFLKEAMAGLRTCVNQYGEVALPLLPQRRKMPRYMLLQHCKIFSQGSASAAFARDLSKNDLSVDCDGDFRLKDAVVVVLRSGRKLPGLIVWFKDGKAGVRFNSPLPDDDLLISD</sequence>
<dbReference type="SUPFAM" id="SSF141371">
    <property type="entry name" value="PilZ domain-like"/>
    <property type="match status" value="1"/>
</dbReference>